<sequence>MTIDCLGANQQAWTFLQFGRSKYGQVDQWPLAQRGSFGLTSHNYSCWRSTLGGYWRSEGRVDVSAWRGDLDYLVKMVRCRGSELNGDYNLAHSNHPLKSLEQEYDTLVDSGETTFTLFASLLESTLQELVFLPANHIISISSKLVVDDLILRRCQHQSKISSCAPFLSRLLLPFFHDLQTVTAHPDPDLAHARSFRSSSIHLLQFLLFQALSHLRDENA</sequence>
<name>A0AAP0B771_9ASPA</name>
<keyword evidence="2" id="KW-1185">Reference proteome</keyword>
<gene>
    <name evidence="1" type="ORF">KSP39_PZI016201</name>
</gene>
<comment type="caution">
    <text evidence="1">The sequence shown here is derived from an EMBL/GenBank/DDBJ whole genome shotgun (WGS) entry which is preliminary data.</text>
</comment>
<dbReference type="EMBL" id="JBBWWQ010000014">
    <property type="protein sequence ID" value="KAK8931169.1"/>
    <property type="molecule type" value="Genomic_DNA"/>
</dbReference>
<dbReference type="Proteomes" id="UP001418222">
    <property type="component" value="Unassembled WGS sequence"/>
</dbReference>
<accession>A0AAP0B771</accession>
<proteinExistence type="predicted"/>
<reference evidence="1 2" key="1">
    <citation type="journal article" date="2022" name="Nat. Plants">
        <title>Genomes of leafy and leafless Platanthera orchids illuminate the evolution of mycoheterotrophy.</title>
        <authorList>
            <person name="Li M.H."/>
            <person name="Liu K.W."/>
            <person name="Li Z."/>
            <person name="Lu H.C."/>
            <person name="Ye Q.L."/>
            <person name="Zhang D."/>
            <person name="Wang J.Y."/>
            <person name="Li Y.F."/>
            <person name="Zhong Z.M."/>
            <person name="Liu X."/>
            <person name="Yu X."/>
            <person name="Liu D.K."/>
            <person name="Tu X.D."/>
            <person name="Liu B."/>
            <person name="Hao Y."/>
            <person name="Liao X.Y."/>
            <person name="Jiang Y.T."/>
            <person name="Sun W.H."/>
            <person name="Chen J."/>
            <person name="Chen Y.Q."/>
            <person name="Ai Y."/>
            <person name="Zhai J.W."/>
            <person name="Wu S.S."/>
            <person name="Zhou Z."/>
            <person name="Hsiao Y.Y."/>
            <person name="Wu W.L."/>
            <person name="Chen Y.Y."/>
            <person name="Lin Y.F."/>
            <person name="Hsu J.L."/>
            <person name="Li C.Y."/>
            <person name="Wang Z.W."/>
            <person name="Zhao X."/>
            <person name="Zhong W.Y."/>
            <person name="Ma X.K."/>
            <person name="Ma L."/>
            <person name="Huang J."/>
            <person name="Chen G.Z."/>
            <person name="Huang M.Z."/>
            <person name="Huang L."/>
            <person name="Peng D.H."/>
            <person name="Luo Y.B."/>
            <person name="Zou S.Q."/>
            <person name="Chen S.P."/>
            <person name="Lan S."/>
            <person name="Tsai W.C."/>
            <person name="Van de Peer Y."/>
            <person name="Liu Z.J."/>
        </authorList>
    </citation>
    <scope>NUCLEOTIDE SEQUENCE [LARGE SCALE GENOMIC DNA]</scope>
    <source>
        <strain evidence="1">Lor287</strain>
    </source>
</reference>
<organism evidence="1 2">
    <name type="scientific">Platanthera zijinensis</name>
    <dbReference type="NCBI Taxonomy" id="2320716"/>
    <lineage>
        <taxon>Eukaryota</taxon>
        <taxon>Viridiplantae</taxon>
        <taxon>Streptophyta</taxon>
        <taxon>Embryophyta</taxon>
        <taxon>Tracheophyta</taxon>
        <taxon>Spermatophyta</taxon>
        <taxon>Magnoliopsida</taxon>
        <taxon>Liliopsida</taxon>
        <taxon>Asparagales</taxon>
        <taxon>Orchidaceae</taxon>
        <taxon>Orchidoideae</taxon>
        <taxon>Orchideae</taxon>
        <taxon>Orchidinae</taxon>
        <taxon>Platanthera</taxon>
    </lineage>
</organism>
<dbReference type="AlphaFoldDB" id="A0AAP0B771"/>
<protein>
    <submittedName>
        <fullName evidence="1">Uncharacterized protein</fullName>
    </submittedName>
</protein>
<evidence type="ECO:0000313" key="2">
    <source>
        <dbReference type="Proteomes" id="UP001418222"/>
    </source>
</evidence>
<evidence type="ECO:0000313" key="1">
    <source>
        <dbReference type="EMBL" id="KAK8931169.1"/>
    </source>
</evidence>